<dbReference type="EMBL" id="FTLW01000002">
    <property type="protein sequence ID" value="SIQ21753.1"/>
    <property type="molecule type" value="Genomic_DNA"/>
</dbReference>
<protein>
    <submittedName>
        <fullName evidence="2">Uncharacterized conserved protein YbjT, contains NAD(P)-binding and DUF2867 domains</fullName>
    </submittedName>
</protein>
<keyword evidence="3" id="KW-1185">Reference proteome</keyword>
<dbReference type="STRING" id="1604334.SAMN05421546_0844"/>
<dbReference type="Proteomes" id="UP000241788">
    <property type="component" value="Unassembled WGS sequence"/>
</dbReference>
<feature type="domain" description="NmrA-like" evidence="1">
    <location>
        <begin position="3"/>
        <end position="230"/>
    </location>
</feature>
<evidence type="ECO:0000313" key="3">
    <source>
        <dbReference type="Proteomes" id="UP000241788"/>
    </source>
</evidence>
<evidence type="ECO:0000313" key="2">
    <source>
        <dbReference type="EMBL" id="SIQ21753.1"/>
    </source>
</evidence>
<evidence type="ECO:0000259" key="1">
    <source>
        <dbReference type="Pfam" id="PF05368"/>
    </source>
</evidence>
<dbReference type="InterPro" id="IPR051604">
    <property type="entry name" value="Ergot_Alk_Oxidoreductase"/>
</dbReference>
<dbReference type="Pfam" id="PF05368">
    <property type="entry name" value="NmrA"/>
    <property type="match status" value="1"/>
</dbReference>
<dbReference type="PANTHER" id="PTHR43162:SF1">
    <property type="entry name" value="PRESTALK A DIFFERENTIATION PROTEIN A"/>
    <property type="match status" value="1"/>
</dbReference>
<dbReference type="SUPFAM" id="SSF51735">
    <property type="entry name" value="NAD(P)-binding Rossmann-fold domains"/>
    <property type="match status" value="1"/>
</dbReference>
<dbReference type="Gene3D" id="3.90.25.10">
    <property type="entry name" value="UDP-galactose 4-epimerase, domain 1"/>
    <property type="match status" value="1"/>
</dbReference>
<sequence>MSVILGATGQVGSHVFKTLQAIEPDAQLRIVSRHSPDDLCDGVEWREVDASNDVDGLASALHDAAAVFVMNPVPPDAVDVYQKAAKISDTIALAVKKAGRPRIVALSSQGAHLSQGTGIITALHDFEEALRATDAPLTFVRSTFFMESWLPFAAAAMKSGQWWAMRDPPDEQNSAVSARDVGAVIAQCLHDEDSPGIVNVTGSRMYSENDAAALMASLSGRAIEVVPVPAAERPGAFEGAGLSPSYAAALAEMHDALDAGRVPFEIMPDTRQGGTSLEEVLCVLMPNTPG</sequence>
<gene>
    <name evidence="2" type="ORF">SAMN05421546_0844</name>
</gene>
<dbReference type="InterPro" id="IPR036291">
    <property type="entry name" value="NAD(P)-bd_dom_sf"/>
</dbReference>
<proteinExistence type="predicted"/>
<dbReference type="Gene3D" id="3.40.50.720">
    <property type="entry name" value="NAD(P)-binding Rossmann-like Domain"/>
    <property type="match status" value="1"/>
</dbReference>
<dbReference type="InterPro" id="IPR008030">
    <property type="entry name" value="NmrA-like"/>
</dbReference>
<dbReference type="RefSeq" id="WP_076585612.1">
    <property type="nucleotide sequence ID" value="NZ_FTLW01000002.1"/>
</dbReference>
<reference evidence="3" key="1">
    <citation type="submission" date="2017-01" db="EMBL/GenBank/DDBJ databases">
        <authorList>
            <person name="Varghese N."/>
            <person name="Submissions S."/>
        </authorList>
    </citation>
    <scope>NUCLEOTIDE SEQUENCE [LARGE SCALE GENOMIC DNA]</scope>
    <source>
        <strain evidence="3">UM1</strain>
    </source>
</reference>
<organism evidence="2 3">
    <name type="scientific">Solilutibacter tolerans</name>
    <dbReference type="NCBI Taxonomy" id="1604334"/>
    <lineage>
        <taxon>Bacteria</taxon>
        <taxon>Pseudomonadati</taxon>
        <taxon>Pseudomonadota</taxon>
        <taxon>Gammaproteobacteria</taxon>
        <taxon>Lysobacterales</taxon>
        <taxon>Lysobacteraceae</taxon>
        <taxon>Solilutibacter</taxon>
    </lineage>
</organism>
<dbReference type="OrthoDB" id="9798669at2"/>
<name>A0A1N6QYS3_9GAMM</name>
<dbReference type="PANTHER" id="PTHR43162">
    <property type="match status" value="1"/>
</dbReference>
<accession>A0A1N6QYS3</accession>
<dbReference type="AlphaFoldDB" id="A0A1N6QYS3"/>